<accession>A0A0B9A022</accession>
<protein>
    <recommendedName>
        <fullName evidence="3">RNA signal recognition particle 4.5S RNA</fullName>
    </recommendedName>
</protein>
<dbReference type="Gene3D" id="3.30.70.100">
    <property type="match status" value="1"/>
</dbReference>
<evidence type="ECO:0000313" key="2">
    <source>
        <dbReference type="Proteomes" id="UP000031338"/>
    </source>
</evidence>
<dbReference type="PIRSF" id="PIRSF007028">
    <property type="entry name" value="UCP007028"/>
    <property type="match status" value="1"/>
</dbReference>
<dbReference type="Proteomes" id="UP000031338">
    <property type="component" value="Unassembled WGS sequence"/>
</dbReference>
<dbReference type="RefSeq" id="WP_039331600.1">
    <property type="nucleotide sequence ID" value="NZ_JBNNWK010000011.1"/>
</dbReference>
<proteinExistence type="predicted"/>
<evidence type="ECO:0000313" key="1">
    <source>
        <dbReference type="EMBL" id="KHS48674.1"/>
    </source>
</evidence>
<dbReference type="PATRIC" id="fig|48936.3.peg.766"/>
<reference evidence="1 2" key="1">
    <citation type="submission" date="2014-10" db="EMBL/GenBank/DDBJ databases">
        <title>Draft genome sequence of Novosphingobium subterraneum DSM 12447.</title>
        <authorList>
            <person name="Gan H.M."/>
            <person name="Gan H.Y."/>
            <person name="Savka M.A."/>
        </authorList>
    </citation>
    <scope>NUCLEOTIDE SEQUENCE [LARGE SCALE GENOMIC DNA]</scope>
    <source>
        <strain evidence="1 2">DSM 12447</strain>
    </source>
</reference>
<dbReference type="STRING" id="48936.NJ75_00756"/>
<comment type="caution">
    <text evidence="1">The sequence shown here is derived from an EMBL/GenBank/DDBJ whole genome shotgun (WGS) entry which is preliminary data.</text>
</comment>
<name>A0A0B9A022_9SPHN</name>
<dbReference type="InterPro" id="IPR011008">
    <property type="entry name" value="Dimeric_a/b-barrel"/>
</dbReference>
<dbReference type="AlphaFoldDB" id="A0A0B9A022"/>
<evidence type="ECO:0008006" key="3">
    <source>
        <dbReference type="Google" id="ProtNLM"/>
    </source>
</evidence>
<gene>
    <name evidence="1" type="ORF">NJ75_00756</name>
</gene>
<dbReference type="Pfam" id="PF07237">
    <property type="entry name" value="DUF1428"/>
    <property type="match status" value="1"/>
</dbReference>
<dbReference type="InterPro" id="IPR009874">
    <property type="entry name" value="DUF1428"/>
</dbReference>
<organism evidence="1 2">
    <name type="scientific">Novosphingobium subterraneum</name>
    <dbReference type="NCBI Taxonomy" id="48936"/>
    <lineage>
        <taxon>Bacteria</taxon>
        <taxon>Pseudomonadati</taxon>
        <taxon>Pseudomonadota</taxon>
        <taxon>Alphaproteobacteria</taxon>
        <taxon>Sphingomonadales</taxon>
        <taxon>Sphingomonadaceae</taxon>
        <taxon>Novosphingobium</taxon>
    </lineage>
</organism>
<dbReference type="SUPFAM" id="SSF54909">
    <property type="entry name" value="Dimeric alpha+beta barrel"/>
    <property type="match status" value="1"/>
</dbReference>
<keyword evidence="2" id="KW-1185">Reference proteome</keyword>
<sequence length="121" mass="13445">MSYVDGFVLAVPTANRERYEAVARKFDAMLVEHGALRVVEAWGDDVPHGKRTDFHRATEATNDETIVFSWAEWPDRQTRDAAHAAMEKLMSESGEPMDMPFDGARMITGGFATLLDLGGRA</sequence>
<dbReference type="EMBL" id="JRVC01000003">
    <property type="protein sequence ID" value="KHS48674.1"/>
    <property type="molecule type" value="Genomic_DNA"/>
</dbReference>